<dbReference type="Pfam" id="PF00486">
    <property type="entry name" value="Trans_reg_C"/>
    <property type="match status" value="1"/>
</dbReference>
<evidence type="ECO:0000256" key="2">
    <source>
        <dbReference type="PROSITE-ProRule" id="PRU00169"/>
    </source>
</evidence>
<keyword evidence="7" id="KW-1185">Reference proteome</keyword>
<dbReference type="Gene3D" id="1.10.10.10">
    <property type="entry name" value="Winged helix-like DNA-binding domain superfamily/Winged helix DNA-binding domain"/>
    <property type="match status" value="1"/>
</dbReference>
<dbReference type="InterPro" id="IPR039420">
    <property type="entry name" value="WalR-like"/>
</dbReference>
<dbReference type="PROSITE" id="PS50110">
    <property type="entry name" value="RESPONSE_REGULATORY"/>
    <property type="match status" value="1"/>
</dbReference>
<keyword evidence="1 3" id="KW-0238">DNA-binding</keyword>
<organism evidence="6 7">
    <name type="scientific">Pseudosporangium ferrugineum</name>
    <dbReference type="NCBI Taxonomy" id="439699"/>
    <lineage>
        <taxon>Bacteria</taxon>
        <taxon>Bacillati</taxon>
        <taxon>Actinomycetota</taxon>
        <taxon>Actinomycetes</taxon>
        <taxon>Micromonosporales</taxon>
        <taxon>Micromonosporaceae</taxon>
        <taxon>Pseudosporangium</taxon>
    </lineage>
</organism>
<keyword evidence="2" id="KW-0597">Phosphoprotein</keyword>
<dbReference type="PANTHER" id="PTHR48111">
    <property type="entry name" value="REGULATOR OF RPOS"/>
    <property type="match status" value="1"/>
</dbReference>
<proteinExistence type="predicted"/>
<gene>
    <name evidence="6" type="ORF">CLV70_101487</name>
</gene>
<dbReference type="SUPFAM" id="SSF52172">
    <property type="entry name" value="CheY-like"/>
    <property type="match status" value="1"/>
</dbReference>
<dbReference type="Gene3D" id="3.40.50.2300">
    <property type="match status" value="1"/>
</dbReference>
<feature type="domain" description="OmpR/PhoB-type" evidence="5">
    <location>
        <begin position="125"/>
        <end position="219"/>
    </location>
</feature>
<evidence type="ECO:0000259" key="5">
    <source>
        <dbReference type="PROSITE" id="PS51755"/>
    </source>
</evidence>
<feature type="modified residue" description="4-aspartylphosphate" evidence="2">
    <location>
        <position position="51"/>
    </location>
</feature>
<dbReference type="EMBL" id="PVZG01000001">
    <property type="protein sequence ID" value="PRY33325.1"/>
    <property type="molecule type" value="Genomic_DNA"/>
</dbReference>
<dbReference type="GO" id="GO:0006355">
    <property type="term" value="P:regulation of DNA-templated transcription"/>
    <property type="evidence" value="ECO:0007669"/>
    <property type="project" value="InterPro"/>
</dbReference>
<dbReference type="Gene3D" id="6.10.250.690">
    <property type="match status" value="1"/>
</dbReference>
<protein>
    <submittedName>
        <fullName evidence="6">DNA-binding response OmpR family regulator</fullName>
    </submittedName>
</protein>
<sequence>MRVLVADDERLLADTVAQGLRRLSMAVDVCYDGETALDRIRVNTYDVAVLDRDMPGRTGDDVCRWVARTDEVETRVLLLTAAAGLRDRVDGLGLGADDYLTKPFAFAELAARVQALARRSSPAVPPVLEQDGVVLDVARHEATRDGRTLNLTTKEFAVLHVLLAARGRVVSAEELLERAWDENTDPFTHVVRVTVMNLRKKLGDPPVVHTVHRSGYRIG</sequence>
<evidence type="ECO:0000256" key="1">
    <source>
        <dbReference type="ARBA" id="ARBA00023125"/>
    </source>
</evidence>
<reference evidence="6 7" key="1">
    <citation type="submission" date="2018-03" db="EMBL/GenBank/DDBJ databases">
        <title>Genomic Encyclopedia of Archaeal and Bacterial Type Strains, Phase II (KMG-II): from individual species to whole genera.</title>
        <authorList>
            <person name="Goeker M."/>
        </authorList>
    </citation>
    <scope>NUCLEOTIDE SEQUENCE [LARGE SCALE GENOMIC DNA]</scope>
    <source>
        <strain evidence="6 7">DSM 45348</strain>
    </source>
</reference>
<dbReference type="GO" id="GO:0000156">
    <property type="term" value="F:phosphorelay response regulator activity"/>
    <property type="evidence" value="ECO:0007669"/>
    <property type="project" value="TreeGrafter"/>
</dbReference>
<dbReference type="PANTHER" id="PTHR48111:SF36">
    <property type="entry name" value="TRANSCRIPTIONAL REGULATORY PROTEIN CUTR"/>
    <property type="match status" value="1"/>
</dbReference>
<feature type="domain" description="Response regulatory" evidence="4">
    <location>
        <begin position="2"/>
        <end position="117"/>
    </location>
</feature>
<dbReference type="GO" id="GO:0000976">
    <property type="term" value="F:transcription cis-regulatory region binding"/>
    <property type="evidence" value="ECO:0007669"/>
    <property type="project" value="TreeGrafter"/>
</dbReference>
<dbReference type="AlphaFoldDB" id="A0A2T0SIT2"/>
<feature type="DNA-binding region" description="OmpR/PhoB-type" evidence="3">
    <location>
        <begin position="125"/>
        <end position="219"/>
    </location>
</feature>
<dbReference type="SMART" id="SM00448">
    <property type="entry name" value="REC"/>
    <property type="match status" value="1"/>
</dbReference>
<dbReference type="PROSITE" id="PS51755">
    <property type="entry name" value="OMPR_PHOB"/>
    <property type="match status" value="1"/>
</dbReference>
<dbReference type="InterPro" id="IPR001867">
    <property type="entry name" value="OmpR/PhoB-type_DNA-bd"/>
</dbReference>
<dbReference type="Proteomes" id="UP000239209">
    <property type="component" value="Unassembled WGS sequence"/>
</dbReference>
<dbReference type="InterPro" id="IPR001789">
    <property type="entry name" value="Sig_transdc_resp-reg_receiver"/>
</dbReference>
<evidence type="ECO:0000313" key="6">
    <source>
        <dbReference type="EMBL" id="PRY33325.1"/>
    </source>
</evidence>
<dbReference type="RefSeq" id="WP_106124632.1">
    <property type="nucleotide sequence ID" value="NZ_PVZG01000001.1"/>
</dbReference>
<accession>A0A2T0SIT2</accession>
<evidence type="ECO:0000256" key="3">
    <source>
        <dbReference type="PROSITE-ProRule" id="PRU01091"/>
    </source>
</evidence>
<dbReference type="GO" id="GO:0005829">
    <property type="term" value="C:cytosol"/>
    <property type="evidence" value="ECO:0007669"/>
    <property type="project" value="TreeGrafter"/>
</dbReference>
<evidence type="ECO:0000313" key="7">
    <source>
        <dbReference type="Proteomes" id="UP000239209"/>
    </source>
</evidence>
<dbReference type="GO" id="GO:0032993">
    <property type="term" value="C:protein-DNA complex"/>
    <property type="evidence" value="ECO:0007669"/>
    <property type="project" value="TreeGrafter"/>
</dbReference>
<dbReference type="Pfam" id="PF00072">
    <property type="entry name" value="Response_reg"/>
    <property type="match status" value="1"/>
</dbReference>
<dbReference type="CDD" id="cd00383">
    <property type="entry name" value="trans_reg_C"/>
    <property type="match status" value="1"/>
</dbReference>
<dbReference type="InterPro" id="IPR036388">
    <property type="entry name" value="WH-like_DNA-bd_sf"/>
</dbReference>
<dbReference type="InterPro" id="IPR011006">
    <property type="entry name" value="CheY-like_superfamily"/>
</dbReference>
<comment type="caution">
    <text evidence="6">The sequence shown here is derived from an EMBL/GenBank/DDBJ whole genome shotgun (WGS) entry which is preliminary data.</text>
</comment>
<name>A0A2T0SIT2_9ACTN</name>
<dbReference type="OrthoDB" id="9802426at2"/>
<evidence type="ECO:0000259" key="4">
    <source>
        <dbReference type="PROSITE" id="PS50110"/>
    </source>
</evidence>
<dbReference type="SMART" id="SM00862">
    <property type="entry name" value="Trans_reg_C"/>
    <property type="match status" value="1"/>
</dbReference>